<keyword evidence="1" id="KW-0863">Zinc-finger</keyword>
<dbReference type="SUPFAM" id="SSF57756">
    <property type="entry name" value="Retrovirus zinc finger-like domains"/>
    <property type="match status" value="1"/>
</dbReference>
<dbReference type="GO" id="GO:0008270">
    <property type="term" value="F:zinc ion binding"/>
    <property type="evidence" value="ECO:0007669"/>
    <property type="project" value="UniProtKB-KW"/>
</dbReference>
<proteinExistence type="predicted"/>
<organism evidence="3 4">
    <name type="scientific">Peronospora matthiolae</name>
    <dbReference type="NCBI Taxonomy" id="2874970"/>
    <lineage>
        <taxon>Eukaryota</taxon>
        <taxon>Sar</taxon>
        <taxon>Stramenopiles</taxon>
        <taxon>Oomycota</taxon>
        <taxon>Peronosporomycetes</taxon>
        <taxon>Peronosporales</taxon>
        <taxon>Peronosporaceae</taxon>
        <taxon>Peronospora</taxon>
    </lineage>
</organism>
<dbReference type="Proteomes" id="UP001162060">
    <property type="component" value="Unassembled WGS sequence"/>
</dbReference>
<evidence type="ECO:0000259" key="2">
    <source>
        <dbReference type="PROSITE" id="PS50158"/>
    </source>
</evidence>
<dbReference type="InterPro" id="IPR036875">
    <property type="entry name" value="Znf_CCHC_sf"/>
</dbReference>
<dbReference type="GO" id="GO:0003676">
    <property type="term" value="F:nucleic acid binding"/>
    <property type="evidence" value="ECO:0007669"/>
    <property type="project" value="InterPro"/>
</dbReference>
<dbReference type="InterPro" id="IPR001878">
    <property type="entry name" value="Znf_CCHC"/>
</dbReference>
<dbReference type="PROSITE" id="PS50158">
    <property type="entry name" value="ZF_CCHC"/>
    <property type="match status" value="1"/>
</dbReference>
<keyword evidence="1" id="KW-0862">Zinc</keyword>
<name>A0AAV1VF67_9STRA</name>
<dbReference type="Gene3D" id="4.10.60.10">
    <property type="entry name" value="Zinc finger, CCHC-type"/>
    <property type="match status" value="1"/>
</dbReference>
<comment type="caution">
    <text evidence="3">The sequence shown here is derived from an EMBL/GenBank/DDBJ whole genome shotgun (WGS) entry which is preliminary data.</text>
</comment>
<reference evidence="3" key="1">
    <citation type="submission" date="2024-01" db="EMBL/GenBank/DDBJ databases">
        <authorList>
            <person name="Webb A."/>
        </authorList>
    </citation>
    <scope>NUCLEOTIDE SEQUENCE</scope>
    <source>
        <strain evidence="3">Pm1</strain>
    </source>
</reference>
<evidence type="ECO:0000256" key="1">
    <source>
        <dbReference type="PROSITE-ProRule" id="PRU00047"/>
    </source>
</evidence>
<feature type="domain" description="CCHC-type" evidence="2">
    <location>
        <begin position="121"/>
        <end position="137"/>
    </location>
</feature>
<evidence type="ECO:0000313" key="4">
    <source>
        <dbReference type="Proteomes" id="UP001162060"/>
    </source>
</evidence>
<gene>
    <name evidence="3" type="ORF">PM001_LOCUS30754</name>
</gene>
<dbReference type="Pfam" id="PF00098">
    <property type="entry name" value="zf-CCHC"/>
    <property type="match status" value="1"/>
</dbReference>
<dbReference type="AlphaFoldDB" id="A0AAV1VF67"/>
<accession>A0AAV1VF67</accession>
<keyword evidence="1" id="KW-0479">Metal-binding</keyword>
<dbReference type="Pfam" id="PF22936">
    <property type="entry name" value="Pol_BBD"/>
    <property type="match status" value="1"/>
</dbReference>
<dbReference type="SMART" id="SM00343">
    <property type="entry name" value="ZnF_C2HC"/>
    <property type="match status" value="1"/>
</dbReference>
<sequence length="315" mass="35945">MFNHRTELADLQYIVDELDMREPLLASLPTTTHFNQLRQTVRFASDSAAYSPEKIRVIRTAAALHEETTSGFGIGALMCGRRKDVERQRDKKARQIMDRKGSNANVYRYKGTFKAKDYKKRCYTCGSSEHLKRDCPDREKHGEGANIVAAKGVARREGKRNMATNLTHCDVLKVFGEDQDEGTLELNHVEEAQQDNDPLADNIWIQEWYIDTASNAHVIGDKRYFIRYREHSRHEATVRGVAPRFQEQPVGVGAISLESSVAGKKVLTVIDDVLLVPGARNMLLSMGRALDDGFKFEWDSNAHRLPYRKVVKRWH</sequence>
<evidence type="ECO:0000313" key="3">
    <source>
        <dbReference type="EMBL" id="CAK7945604.1"/>
    </source>
</evidence>
<protein>
    <recommendedName>
        <fullName evidence="2">CCHC-type domain-containing protein</fullName>
    </recommendedName>
</protein>
<dbReference type="InterPro" id="IPR054722">
    <property type="entry name" value="PolX-like_BBD"/>
</dbReference>
<dbReference type="EMBL" id="CAKLBY020000334">
    <property type="protein sequence ID" value="CAK7945604.1"/>
    <property type="molecule type" value="Genomic_DNA"/>
</dbReference>